<dbReference type="InterPro" id="IPR013284">
    <property type="entry name" value="Beta-catenin"/>
</dbReference>
<feature type="compositionally biased region" description="Polar residues" evidence="2">
    <location>
        <begin position="967"/>
        <end position="984"/>
    </location>
</feature>
<feature type="compositionally biased region" description="Polar residues" evidence="2">
    <location>
        <begin position="775"/>
        <end position="791"/>
    </location>
</feature>
<dbReference type="GO" id="GO:0045296">
    <property type="term" value="F:cadherin binding"/>
    <property type="evidence" value="ECO:0007669"/>
    <property type="project" value="InterPro"/>
</dbReference>
<evidence type="ECO:0000256" key="1">
    <source>
        <dbReference type="PROSITE-ProRule" id="PRU00259"/>
    </source>
</evidence>
<feature type="region of interest" description="Disordered" evidence="2">
    <location>
        <begin position="750"/>
        <end position="791"/>
    </location>
</feature>
<dbReference type="PROSITE" id="PS50176">
    <property type="entry name" value="ARM_REPEAT"/>
    <property type="match status" value="6"/>
</dbReference>
<feature type="repeat" description="ARM" evidence="1">
    <location>
        <begin position="406"/>
        <end position="448"/>
    </location>
</feature>
<dbReference type="SUPFAM" id="SSF48371">
    <property type="entry name" value="ARM repeat"/>
    <property type="match status" value="1"/>
</dbReference>
<dbReference type="WBParaSite" id="TREG1_82500.2">
    <property type="protein sequence ID" value="TREG1_82500.2"/>
    <property type="gene ID" value="TREG1_82500"/>
</dbReference>
<feature type="repeat" description="ARM" evidence="1">
    <location>
        <begin position="241"/>
        <end position="283"/>
    </location>
</feature>
<feature type="repeat" description="ARM" evidence="1">
    <location>
        <begin position="448"/>
        <end position="492"/>
    </location>
</feature>
<feature type="region of interest" description="Disordered" evidence="2">
    <location>
        <begin position="1"/>
        <end position="34"/>
    </location>
</feature>
<feature type="repeat" description="ARM" evidence="1">
    <location>
        <begin position="367"/>
        <end position="395"/>
    </location>
</feature>
<reference evidence="4" key="2">
    <citation type="submission" date="2023-11" db="UniProtKB">
        <authorList>
            <consortium name="WormBaseParasite"/>
        </authorList>
    </citation>
    <scope>IDENTIFICATION</scope>
</reference>
<dbReference type="PRINTS" id="PR01869">
    <property type="entry name" value="BCATNINFAMLY"/>
</dbReference>
<evidence type="ECO:0000256" key="2">
    <source>
        <dbReference type="SAM" id="MobiDB-lite"/>
    </source>
</evidence>
<evidence type="ECO:0008006" key="5">
    <source>
        <dbReference type="Google" id="ProtNLM"/>
    </source>
</evidence>
<evidence type="ECO:0000313" key="4">
    <source>
        <dbReference type="WBParaSite" id="TREG1_82500.2"/>
    </source>
</evidence>
<dbReference type="GO" id="GO:0007155">
    <property type="term" value="P:cell adhesion"/>
    <property type="evidence" value="ECO:0007669"/>
    <property type="project" value="InterPro"/>
</dbReference>
<dbReference type="SMART" id="SM00185">
    <property type="entry name" value="ARM"/>
    <property type="match status" value="9"/>
</dbReference>
<proteinExistence type="predicted"/>
<keyword evidence="3" id="KW-1185">Reference proteome</keyword>
<name>A0AA85KH59_TRIRE</name>
<sequence length="1008" mass="108517">MDSVNTHSLQDMQSCNISNDQGVPMSQGTDSDGVSTQMVDKCQRVKMWQQTNYLSDSGIQSAVGTHTPSISSKMGIDDTEVDDRYFSQKCGPLPQWSSTFPLSVNPSDSCLLSPATPSTSSILGVDSLSDVGGSHSASNVDLRGNKLPEIDTDEAAGAIPELVKLIKDEDDQVIIYQSSMMVFQLSKSEAIDALIKSRDMIDCIISALDRTEDPETVRFLAGTLYNISQMQPGLKAIFAAQCIPCLVKLLNSPVESVLFYAITTLHNLLLHQEGAKAVVRQSGCLQKMTALLRKNNIKFLTICTDCLQILAYGHQESKLQILCSGGPVELVRILKTYQYEKLLWTTARVLKVLSVCASNKPAIIVAGGMDALAKHLHSSSHRLVLNCLWALRNLSDAATKMDNLQPLLHSLVRLLDCGDSGMITCAAGILSNLTCNNHANKFVVFKMGGVEGLLRAVSQPVVKEDILEPCMCALRHLTSRHEEEETARHAIVHELNGLPVIARILHAATAGICPDLGLVCQHPQNPVVSWMLVKAMVGLLRNLSVNLDSHFGMRECGLVTGLFLLLYATQHEIVRRSVSGAPASHPTFSTVVQSVRLEEIVEGICGALHMLAKDHATRSYLALLKAPALSITPNIQPGSSGLAIFVELLHSPHESIQRAAAGVLAEVSQDRDGLEALATLPGAGSRFDELVRSRNEAISTYASAVVIRLAEERRGVGGNSYIFPSHIESLNTPPLPMDTGEVYHVPSVQPVQHSTGSSHPGVPSFPPHGNWSHPPLQTHSQEQGNTYGGSSNSLMAMLGPLPSGCKNSVCGDCCSYWNDCGPAGTCSDPNCIYNPDNINNNTNINNNQSSGTYSELQPVKVYHNVRPPSRTGFMSCGTSAYTAGSTFLPPSVQNFDNNTSVQGHNSIYQGGMSVTPRRSCTGSVNTSGYLSPGSELFVNPSPSEYKPSIHPDGQAAAVLRSSRLEQSHSTTNSSPAMPSQNLSTGYLSPDMMVLEENDSDWLGGPAVM</sequence>
<dbReference type="InterPro" id="IPR000225">
    <property type="entry name" value="Armadillo"/>
</dbReference>
<dbReference type="AlphaFoldDB" id="A0AA85KH59"/>
<feature type="region of interest" description="Disordered" evidence="2">
    <location>
        <begin position="960"/>
        <end position="984"/>
    </location>
</feature>
<feature type="repeat" description="ARM" evidence="1">
    <location>
        <begin position="325"/>
        <end position="368"/>
    </location>
</feature>
<reference evidence="3" key="1">
    <citation type="submission" date="2022-06" db="EMBL/GenBank/DDBJ databases">
        <authorList>
            <person name="Berger JAMES D."/>
            <person name="Berger JAMES D."/>
        </authorList>
    </citation>
    <scope>NUCLEOTIDE SEQUENCE [LARGE SCALE GENOMIC DNA]</scope>
</reference>
<dbReference type="Gene3D" id="1.25.10.10">
    <property type="entry name" value="Leucine-rich Repeat Variant"/>
    <property type="match status" value="1"/>
</dbReference>
<feature type="repeat" description="ARM" evidence="1">
    <location>
        <begin position="640"/>
        <end position="682"/>
    </location>
</feature>
<organism evidence="3 4">
    <name type="scientific">Trichobilharzia regenti</name>
    <name type="common">Nasal bird schistosome</name>
    <dbReference type="NCBI Taxonomy" id="157069"/>
    <lineage>
        <taxon>Eukaryota</taxon>
        <taxon>Metazoa</taxon>
        <taxon>Spiralia</taxon>
        <taxon>Lophotrochozoa</taxon>
        <taxon>Platyhelminthes</taxon>
        <taxon>Trematoda</taxon>
        <taxon>Digenea</taxon>
        <taxon>Strigeidida</taxon>
        <taxon>Schistosomatoidea</taxon>
        <taxon>Schistosomatidae</taxon>
        <taxon>Trichobilharzia</taxon>
    </lineage>
</organism>
<dbReference type="InterPro" id="IPR011989">
    <property type="entry name" value="ARM-like"/>
</dbReference>
<dbReference type="Proteomes" id="UP000050795">
    <property type="component" value="Unassembled WGS sequence"/>
</dbReference>
<accession>A0AA85KH59</accession>
<dbReference type="PANTHER" id="PTHR45976">
    <property type="entry name" value="ARMADILLO SEGMENT POLARITY PROTEIN"/>
    <property type="match status" value="1"/>
</dbReference>
<dbReference type="Pfam" id="PF00514">
    <property type="entry name" value="Arm"/>
    <property type="match status" value="2"/>
</dbReference>
<protein>
    <recommendedName>
        <fullName evidence="5">Armadillo segment polarity protein</fullName>
    </recommendedName>
</protein>
<evidence type="ECO:0000313" key="3">
    <source>
        <dbReference type="Proteomes" id="UP000050795"/>
    </source>
</evidence>
<dbReference type="InterPro" id="IPR016024">
    <property type="entry name" value="ARM-type_fold"/>
</dbReference>